<reference evidence="1" key="1">
    <citation type="submission" date="2018-06" db="EMBL/GenBank/DDBJ databases">
        <authorList>
            <person name="Zhirakovskaya E."/>
        </authorList>
    </citation>
    <scope>NUCLEOTIDE SEQUENCE</scope>
</reference>
<name>A0A3B1A1A4_9ZZZZ</name>
<organism evidence="1">
    <name type="scientific">hydrothermal vent metagenome</name>
    <dbReference type="NCBI Taxonomy" id="652676"/>
    <lineage>
        <taxon>unclassified sequences</taxon>
        <taxon>metagenomes</taxon>
        <taxon>ecological metagenomes</taxon>
    </lineage>
</organism>
<sequence>MKILKPFSPTLKIRRSTNKMRHFFYSVFFLLLLTACSPSGTGVYPSQPWEGLTIHVETRPAPLDKGVNEFLVYATMNARQPGSNLVVSIKERGTDKWHQSIQDGNVGVYRRAIAISNPETGVLQVRLKRDRDVGLLEFAFNDYATID</sequence>
<accession>A0A3B1A1A4</accession>
<proteinExistence type="predicted"/>
<protein>
    <submittedName>
        <fullName evidence="1">Uncharacterized protein</fullName>
    </submittedName>
</protein>
<dbReference type="EMBL" id="UOFO01000097">
    <property type="protein sequence ID" value="VAW86636.1"/>
    <property type="molecule type" value="Genomic_DNA"/>
</dbReference>
<gene>
    <name evidence="1" type="ORF">MNBD_GAMMA16-2153</name>
</gene>
<dbReference type="AlphaFoldDB" id="A0A3B1A1A4"/>
<evidence type="ECO:0000313" key="1">
    <source>
        <dbReference type="EMBL" id="VAW86636.1"/>
    </source>
</evidence>